<evidence type="ECO:0000259" key="2">
    <source>
        <dbReference type="PROSITE" id="PS51688"/>
    </source>
</evidence>
<dbReference type="EMBL" id="LUWI01000029">
    <property type="protein sequence ID" value="KZU02616.1"/>
    <property type="molecule type" value="Genomic_DNA"/>
</dbReference>
<sequence length="848" mass="89306">MAESNATQVILTDDGIKIINAQNTADSAASGVANLNDPNLMSVIEKQTQTAQYAGLTSQYNVILARAKEANISTTALTTAYTNLNTFMTAILTDTTRASDVNRDTYKSLTGAYNTALSNVQNALNDSFNTDIDNMRSSVSVASQAASSAAIVASQATSTGNNASQVASQAASVANQASADYTALSAGVKDGSVVHITTKTSIDSAVIGTAEIADAAITDAKIGNISANHIITGSIDASKVTVAKLDAGNITTGTLSTDRLNVGKLSALSANLGDVTTGSLKGVDIVANSFSTPNGSFTTDANGNVVASNLTIRGVTNLVYNAALLGNSGTYPNTKVPGWNLFTKGYYSNATLHDGVPSIGFNSSTGSGTWVTFAQSKLYPLNGLHGQPYSASVWFVDDGSEAAMKYQFTLAFFDANGNRLASGYAGNTWNGNPTSQGWAYKTINNIISPSTAVYVAIQYWAYNGTGHALFSSPMLTQTAQSTGYQPDTGNVVSAGEIDGSVINGSTINGTTFNAGDIISSTYNTSRFYPTTITPAGLVATTGFNNMDGLRTEMSAGSFVTKYRAVHSSSNQYEAYDGVFSGDELALNSGFTNGIDMGFQQSVSGNQLTGQVVLSPLNGIHLWGSTQSIHFSGLQMNGTGITMNSYGNILADQGSTWWRVVDFSGKEIANFGTDVAGSNAIEFNRELDIGNFHINTGHTFTSWDKGAIHFAKGGGGAADIYAGAVNYTSLVKSSLLSVKRDVQKADTAYWAQLVNSIDLATYQYKTDDNTSHSRLSSIVDDVNVTKQWQLPDVFISRDENGRLNGVDDSVLLNATLATVQEQQKQIDQLNGHNMELEARLNKLEAKLNG</sequence>
<dbReference type="PROSITE" id="PS51688">
    <property type="entry name" value="ICA"/>
    <property type="match status" value="1"/>
</dbReference>
<keyword evidence="1" id="KW-0175">Coiled coil</keyword>
<comment type="caution">
    <text evidence="3">The sequence shown here is derived from an EMBL/GenBank/DDBJ whole genome shotgun (WGS) entry which is preliminary data.</text>
</comment>
<dbReference type="Proteomes" id="UP000076989">
    <property type="component" value="Unassembled WGS sequence"/>
</dbReference>
<dbReference type="InterPro" id="IPR030392">
    <property type="entry name" value="S74_ICA"/>
</dbReference>
<proteinExistence type="predicted"/>
<reference evidence="3 4" key="1">
    <citation type="submission" date="2016-03" db="EMBL/GenBank/DDBJ databases">
        <title>Comparative genomics of 54 Lactobacillus plantarum strains reveals genomic uncoupling from niche constraints.</title>
        <authorList>
            <person name="Martino M.E."/>
        </authorList>
    </citation>
    <scope>NUCLEOTIDE SEQUENCE [LARGE SCALE GENOMIC DNA]</scope>
    <source>
        <strain evidence="3 4">Nizo2260</strain>
    </source>
</reference>
<dbReference type="AlphaFoldDB" id="A0AB34XYD5"/>
<accession>A0AB34XYD5</accession>
<evidence type="ECO:0000256" key="1">
    <source>
        <dbReference type="SAM" id="Coils"/>
    </source>
</evidence>
<dbReference type="RefSeq" id="WP_013355622.1">
    <property type="nucleotide sequence ID" value="NZ_CAKMBJ010000003.1"/>
</dbReference>
<feature type="domain" description="Peptidase S74" evidence="2">
    <location>
        <begin position="733"/>
        <end position="832"/>
    </location>
</feature>
<evidence type="ECO:0000313" key="3">
    <source>
        <dbReference type="EMBL" id="KZU02616.1"/>
    </source>
</evidence>
<name>A0AB34XYD5_LACPN</name>
<feature type="coiled-coil region" evidence="1">
    <location>
        <begin position="818"/>
        <end position="845"/>
    </location>
</feature>
<organism evidence="3 4">
    <name type="scientific">Lactiplantibacillus plantarum</name>
    <name type="common">Lactobacillus plantarum</name>
    <dbReference type="NCBI Taxonomy" id="1590"/>
    <lineage>
        <taxon>Bacteria</taxon>
        <taxon>Bacillati</taxon>
        <taxon>Bacillota</taxon>
        <taxon>Bacilli</taxon>
        <taxon>Lactobacillales</taxon>
        <taxon>Lactobacillaceae</taxon>
        <taxon>Lactiplantibacillus</taxon>
    </lineage>
</organism>
<gene>
    <name evidence="3" type="ORF">Nizo2260_2257</name>
</gene>
<protein>
    <submittedName>
        <fullName evidence="3">Orf97</fullName>
    </submittedName>
</protein>
<evidence type="ECO:0000313" key="4">
    <source>
        <dbReference type="Proteomes" id="UP000076989"/>
    </source>
</evidence>